<evidence type="ECO:0000256" key="5">
    <source>
        <dbReference type="ARBA" id="ARBA00038306"/>
    </source>
</evidence>
<evidence type="ECO:0000256" key="3">
    <source>
        <dbReference type="ARBA" id="ARBA00023136"/>
    </source>
</evidence>
<gene>
    <name evidence="8" type="ORF">E4K65_35265</name>
</gene>
<organism evidence="8 9">
    <name type="scientific">Bradyrhizobium niftali</name>
    <dbReference type="NCBI Taxonomy" id="2560055"/>
    <lineage>
        <taxon>Bacteria</taxon>
        <taxon>Pseudomonadati</taxon>
        <taxon>Pseudomonadota</taxon>
        <taxon>Alphaproteobacteria</taxon>
        <taxon>Hyphomicrobiales</taxon>
        <taxon>Nitrobacteraceae</taxon>
        <taxon>Bradyrhizobium</taxon>
    </lineage>
</organism>
<dbReference type="InterPro" id="IPR011250">
    <property type="entry name" value="OMP/PagP_B-barrel"/>
</dbReference>
<comment type="caution">
    <text evidence="8">The sequence shown here is derived from an EMBL/GenBank/DDBJ whole genome shotgun (WGS) entry which is preliminary data.</text>
</comment>
<protein>
    <submittedName>
        <fullName evidence="8">Porin family protein</fullName>
    </submittedName>
</protein>
<sequence length="232" mass="24960">MNRTLICLAALICTAAAAHAADLPVKAPSAVVIPPLSWTGFYAGAQGGYEWSRDRTTEFALGGPPTGFSQDFRPSGGFGGVHVGYNHQFDRLVLGIEGDVDVGRVSDVVSPGFGLVFSARKDWEASVRGRLGFTPAERLLLYVTGGVAFTELKYHWNADDPVAIPSVDANIAKTGWTVGAGGEAALTDRVTARLEYRYSDFGTTRFDWPAVLGTYEQHPRFQSVRGGVSVRF</sequence>
<dbReference type="EMBL" id="SPQT01000028">
    <property type="protein sequence ID" value="TFV42041.1"/>
    <property type="molecule type" value="Genomic_DNA"/>
</dbReference>
<dbReference type="PANTHER" id="PTHR34001:SF3">
    <property type="entry name" value="BLL7405 PROTEIN"/>
    <property type="match status" value="1"/>
</dbReference>
<evidence type="ECO:0000259" key="7">
    <source>
        <dbReference type="Pfam" id="PF13505"/>
    </source>
</evidence>
<feature type="domain" description="Outer membrane protein beta-barrel" evidence="7">
    <location>
        <begin position="9"/>
        <end position="232"/>
    </location>
</feature>
<keyword evidence="2 6" id="KW-0732">Signal</keyword>
<dbReference type="GO" id="GO:0009279">
    <property type="term" value="C:cell outer membrane"/>
    <property type="evidence" value="ECO:0007669"/>
    <property type="project" value="UniProtKB-SubCell"/>
</dbReference>
<name>A0A4Y9LES9_9BRAD</name>
<keyword evidence="4" id="KW-0998">Cell outer membrane</keyword>
<evidence type="ECO:0000313" key="8">
    <source>
        <dbReference type="EMBL" id="TFV42041.1"/>
    </source>
</evidence>
<keyword evidence="3" id="KW-0472">Membrane</keyword>
<dbReference type="SUPFAM" id="SSF56925">
    <property type="entry name" value="OMPA-like"/>
    <property type="match status" value="1"/>
</dbReference>
<dbReference type="OrthoDB" id="9815357at2"/>
<reference evidence="8 9" key="1">
    <citation type="submission" date="2019-03" db="EMBL/GenBank/DDBJ databases">
        <title>Bradyrhizobium diversity isolated from nodules of Chamaecrista fasciculata.</title>
        <authorList>
            <person name="Klepa M.S."/>
            <person name="Urquiaga M.O."/>
            <person name="Hungria M."/>
            <person name="Delamuta J.R."/>
        </authorList>
    </citation>
    <scope>NUCLEOTIDE SEQUENCE [LARGE SCALE GENOMIC DNA]</scope>
    <source>
        <strain evidence="8 9">CNPSo 3448</strain>
    </source>
</reference>
<evidence type="ECO:0000256" key="1">
    <source>
        <dbReference type="ARBA" id="ARBA00004442"/>
    </source>
</evidence>
<comment type="similarity">
    <text evidence="5">Belongs to the Omp25/RopB family.</text>
</comment>
<dbReference type="InterPro" id="IPR051692">
    <property type="entry name" value="OMP-like"/>
</dbReference>
<dbReference type="Proteomes" id="UP000297966">
    <property type="component" value="Unassembled WGS sequence"/>
</dbReference>
<feature type="signal peptide" evidence="6">
    <location>
        <begin position="1"/>
        <end position="20"/>
    </location>
</feature>
<accession>A0A4Y9LES9</accession>
<dbReference type="Pfam" id="PF13505">
    <property type="entry name" value="OMP_b-brl"/>
    <property type="match status" value="1"/>
</dbReference>
<dbReference type="InterPro" id="IPR027385">
    <property type="entry name" value="Beta-barrel_OMP"/>
</dbReference>
<feature type="chain" id="PRO_5021307406" evidence="6">
    <location>
        <begin position="21"/>
        <end position="232"/>
    </location>
</feature>
<evidence type="ECO:0000256" key="2">
    <source>
        <dbReference type="ARBA" id="ARBA00022729"/>
    </source>
</evidence>
<dbReference type="AlphaFoldDB" id="A0A4Y9LES9"/>
<dbReference type="RefSeq" id="WP_135178053.1">
    <property type="nucleotide sequence ID" value="NZ_SPQT01000028.1"/>
</dbReference>
<evidence type="ECO:0000256" key="6">
    <source>
        <dbReference type="SAM" id="SignalP"/>
    </source>
</evidence>
<evidence type="ECO:0000313" key="9">
    <source>
        <dbReference type="Proteomes" id="UP000297966"/>
    </source>
</evidence>
<keyword evidence="9" id="KW-1185">Reference proteome</keyword>
<dbReference type="Gene3D" id="2.40.160.20">
    <property type="match status" value="1"/>
</dbReference>
<evidence type="ECO:0000256" key="4">
    <source>
        <dbReference type="ARBA" id="ARBA00023237"/>
    </source>
</evidence>
<dbReference type="NCBIfam" id="TIGR01414">
    <property type="entry name" value="autotrans_barl"/>
    <property type="match status" value="1"/>
</dbReference>
<comment type="subcellular location">
    <subcellularLocation>
        <location evidence="1">Cell outer membrane</location>
    </subcellularLocation>
</comment>
<proteinExistence type="inferred from homology"/>
<dbReference type="PANTHER" id="PTHR34001">
    <property type="entry name" value="BLL7405 PROTEIN"/>
    <property type="match status" value="1"/>
</dbReference>
<dbReference type="InterPro" id="IPR006315">
    <property type="entry name" value="OM_autotransptr_brl_dom"/>
</dbReference>